<organism evidence="1 2">
    <name type="scientific">Sphagnurus paluster</name>
    <dbReference type="NCBI Taxonomy" id="117069"/>
    <lineage>
        <taxon>Eukaryota</taxon>
        <taxon>Fungi</taxon>
        <taxon>Dikarya</taxon>
        <taxon>Basidiomycota</taxon>
        <taxon>Agaricomycotina</taxon>
        <taxon>Agaricomycetes</taxon>
        <taxon>Agaricomycetidae</taxon>
        <taxon>Agaricales</taxon>
        <taxon>Tricholomatineae</taxon>
        <taxon>Lyophyllaceae</taxon>
        <taxon>Sphagnurus</taxon>
    </lineage>
</organism>
<dbReference type="AlphaFoldDB" id="A0A9P7FUI8"/>
<evidence type="ECO:0000313" key="1">
    <source>
        <dbReference type="EMBL" id="KAG5637505.1"/>
    </source>
</evidence>
<reference evidence="1" key="1">
    <citation type="submission" date="2021-02" db="EMBL/GenBank/DDBJ databases">
        <authorList>
            <person name="Nieuwenhuis M."/>
            <person name="Van De Peppel L.J.J."/>
        </authorList>
    </citation>
    <scope>NUCLEOTIDE SEQUENCE</scope>
    <source>
        <strain evidence="1">D49</strain>
    </source>
</reference>
<comment type="caution">
    <text evidence="1">The sequence shown here is derived from an EMBL/GenBank/DDBJ whole genome shotgun (WGS) entry which is preliminary data.</text>
</comment>
<keyword evidence="2" id="KW-1185">Reference proteome</keyword>
<sequence length="354" mass="39399">MADLNDVLTASEREILRPTKAGLLAALCAPRCGQPQLRFLADFLNLLIVANGRMYHARSVQESGWFKEDSECGVNSLGGHELFQYLLPELKRLVSRAGPSWDTRFAGAVHSYHSAQLQVITNRRVNNIVPDLESYLPLRRHLSGLYMLIDLFELCENLDLTPGNEETINKLEIARQLAADIIGCSLDVFAFNIDQAQGNSHNLVTVLMTHKQLSLQGALNFAGVLIKQKADSFIDVERSLLSSPTPMKTNPFGTGSFSSYWDWIKSGPYSATPPDAPSTNIECGGDLTFIGDVSSYLQVLKDCIVGTINWAYETELYFGKKGEEIRSFGWVFLSPKIKEEPSETADKCYYSISR</sequence>
<dbReference type="InterPro" id="IPR008949">
    <property type="entry name" value="Isoprenoid_synthase_dom_sf"/>
</dbReference>
<dbReference type="OrthoDB" id="2861623at2759"/>
<dbReference type="Gene3D" id="1.10.600.10">
    <property type="entry name" value="Farnesyl Diphosphate Synthase"/>
    <property type="match status" value="1"/>
</dbReference>
<accession>A0A9P7FUI8</accession>
<dbReference type="Proteomes" id="UP000717328">
    <property type="component" value="Unassembled WGS sequence"/>
</dbReference>
<reference evidence="1" key="2">
    <citation type="submission" date="2021-10" db="EMBL/GenBank/DDBJ databases">
        <title>Phylogenomics reveals ancestral predisposition of the termite-cultivated fungus Termitomyces towards a domesticated lifestyle.</title>
        <authorList>
            <person name="Auxier B."/>
            <person name="Grum-Grzhimaylo A."/>
            <person name="Cardenas M.E."/>
            <person name="Lodge J.D."/>
            <person name="Laessoe T."/>
            <person name="Pedersen O."/>
            <person name="Smith M.E."/>
            <person name="Kuyper T.W."/>
            <person name="Franco-Molano E.A."/>
            <person name="Baroni T.J."/>
            <person name="Aanen D.K."/>
        </authorList>
    </citation>
    <scope>NUCLEOTIDE SEQUENCE</scope>
    <source>
        <strain evidence="1">D49</strain>
    </source>
</reference>
<dbReference type="SUPFAM" id="SSF48576">
    <property type="entry name" value="Terpenoid synthases"/>
    <property type="match status" value="1"/>
</dbReference>
<evidence type="ECO:0000313" key="2">
    <source>
        <dbReference type="Proteomes" id="UP000717328"/>
    </source>
</evidence>
<protein>
    <submittedName>
        <fullName evidence="1">Uncharacterized protein</fullName>
    </submittedName>
</protein>
<name>A0A9P7FUI8_9AGAR</name>
<proteinExistence type="predicted"/>
<gene>
    <name evidence="1" type="ORF">H0H81_004331</name>
</gene>
<dbReference type="Pfam" id="PF19086">
    <property type="entry name" value="Terpene_syn_C_2"/>
    <property type="match status" value="1"/>
</dbReference>
<dbReference type="EMBL" id="JABCKI010005824">
    <property type="protein sequence ID" value="KAG5637505.1"/>
    <property type="molecule type" value="Genomic_DNA"/>
</dbReference>